<gene>
    <name evidence="1" type="ORF">LCGC14_2415870</name>
</gene>
<dbReference type="AlphaFoldDB" id="A0A0F9BR49"/>
<protein>
    <submittedName>
        <fullName evidence="1">Uncharacterized protein</fullName>
    </submittedName>
</protein>
<feature type="non-terminal residue" evidence="1">
    <location>
        <position position="1"/>
    </location>
</feature>
<dbReference type="EMBL" id="LAZR01036616">
    <property type="protein sequence ID" value="KKL24384.1"/>
    <property type="molecule type" value="Genomic_DNA"/>
</dbReference>
<sequence>NYDQDGRLVINDQTLDEMYFIMTHPVERKEIVDRNFEIARRNFGFDTLRLKLNGVIADYSDEIRASRKRLKKSKMSYSV</sequence>
<accession>A0A0F9BR49</accession>
<comment type="caution">
    <text evidence="1">The sequence shown here is derived from an EMBL/GenBank/DDBJ whole genome shotgun (WGS) entry which is preliminary data.</text>
</comment>
<proteinExistence type="predicted"/>
<evidence type="ECO:0000313" key="1">
    <source>
        <dbReference type="EMBL" id="KKL24384.1"/>
    </source>
</evidence>
<name>A0A0F9BR49_9ZZZZ</name>
<reference evidence="1" key="1">
    <citation type="journal article" date="2015" name="Nature">
        <title>Complex archaea that bridge the gap between prokaryotes and eukaryotes.</title>
        <authorList>
            <person name="Spang A."/>
            <person name="Saw J.H."/>
            <person name="Jorgensen S.L."/>
            <person name="Zaremba-Niedzwiedzka K."/>
            <person name="Martijn J."/>
            <person name="Lind A.E."/>
            <person name="van Eijk R."/>
            <person name="Schleper C."/>
            <person name="Guy L."/>
            <person name="Ettema T.J."/>
        </authorList>
    </citation>
    <scope>NUCLEOTIDE SEQUENCE</scope>
</reference>
<organism evidence="1">
    <name type="scientific">marine sediment metagenome</name>
    <dbReference type="NCBI Taxonomy" id="412755"/>
    <lineage>
        <taxon>unclassified sequences</taxon>
        <taxon>metagenomes</taxon>
        <taxon>ecological metagenomes</taxon>
    </lineage>
</organism>